<evidence type="ECO:0000313" key="1">
    <source>
        <dbReference type="EMBL" id="KRY32371.1"/>
    </source>
</evidence>
<dbReference type="EMBL" id="JYDH01000099">
    <property type="protein sequence ID" value="KRY32371.1"/>
    <property type="molecule type" value="Genomic_DNA"/>
</dbReference>
<dbReference type="AlphaFoldDB" id="A0A0V1B742"/>
<reference evidence="1 2" key="1">
    <citation type="submission" date="2015-01" db="EMBL/GenBank/DDBJ databases">
        <title>Evolution of Trichinella species and genotypes.</title>
        <authorList>
            <person name="Korhonen P.K."/>
            <person name="Edoardo P."/>
            <person name="Giuseppe L.R."/>
            <person name="Gasser R.B."/>
        </authorList>
    </citation>
    <scope>NUCLEOTIDE SEQUENCE [LARGE SCALE GENOMIC DNA]</scope>
    <source>
        <strain evidence="1">ISS3</strain>
    </source>
</reference>
<proteinExistence type="predicted"/>
<organism evidence="1 2">
    <name type="scientific">Trichinella spiralis</name>
    <name type="common">Trichina worm</name>
    <dbReference type="NCBI Taxonomy" id="6334"/>
    <lineage>
        <taxon>Eukaryota</taxon>
        <taxon>Metazoa</taxon>
        <taxon>Ecdysozoa</taxon>
        <taxon>Nematoda</taxon>
        <taxon>Enoplea</taxon>
        <taxon>Dorylaimia</taxon>
        <taxon>Trichinellida</taxon>
        <taxon>Trichinellidae</taxon>
        <taxon>Trichinella</taxon>
    </lineage>
</organism>
<keyword evidence="2" id="KW-1185">Reference proteome</keyword>
<dbReference type="Proteomes" id="UP000054776">
    <property type="component" value="Unassembled WGS sequence"/>
</dbReference>
<protein>
    <submittedName>
        <fullName evidence="1">Uncharacterized protein</fullName>
    </submittedName>
</protein>
<accession>A0A0V1B742</accession>
<dbReference type="OrthoDB" id="10558101at2759"/>
<gene>
    <name evidence="1" type="ORF">T01_14529</name>
</gene>
<name>A0A0V1B742_TRISP</name>
<dbReference type="InParanoid" id="A0A0V1B742"/>
<evidence type="ECO:0000313" key="2">
    <source>
        <dbReference type="Proteomes" id="UP000054776"/>
    </source>
</evidence>
<comment type="caution">
    <text evidence="1">The sequence shown here is derived from an EMBL/GenBank/DDBJ whole genome shotgun (WGS) entry which is preliminary data.</text>
</comment>
<sequence length="75" mass="8535">MAQMNSMEISAAIMMEYYANMSDVDISDDDGTLSKPLQPAEEILRCVTILIDGRNEFFVHLLPDLVQTSPHIYER</sequence>